<dbReference type="AlphaFoldDB" id="A0A375I349"/>
<accession>A0A375I349</accession>
<dbReference type="Proteomes" id="UP000265962">
    <property type="component" value="Unassembled WGS sequence"/>
</dbReference>
<dbReference type="GO" id="GO:0003677">
    <property type="term" value="F:DNA binding"/>
    <property type="evidence" value="ECO:0007669"/>
    <property type="project" value="UniProtKB-KW"/>
</dbReference>
<keyword evidence="1" id="KW-0805">Transcription regulation</keyword>
<dbReference type="CDD" id="cd07377">
    <property type="entry name" value="WHTH_GntR"/>
    <property type="match status" value="1"/>
</dbReference>
<evidence type="ECO:0000259" key="5">
    <source>
        <dbReference type="PROSITE" id="PS50949"/>
    </source>
</evidence>
<proteinExistence type="predicted"/>
<keyword evidence="2" id="KW-0238">DNA-binding</keyword>
<dbReference type="SMART" id="SM00345">
    <property type="entry name" value="HTH_GNTR"/>
    <property type="match status" value="1"/>
</dbReference>
<dbReference type="Pfam" id="PF00392">
    <property type="entry name" value="GntR"/>
    <property type="match status" value="1"/>
</dbReference>
<dbReference type="OrthoDB" id="4307011at2"/>
<dbReference type="SUPFAM" id="SSF46785">
    <property type="entry name" value="Winged helix' DNA-binding domain"/>
    <property type="match status" value="1"/>
</dbReference>
<evidence type="ECO:0000256" key="4">
    <source>
        <dbReference type="SAM" id="MobiDB-lite"/>
    </source>
</evidence>
<dbReference type="EMBL" id="OMOH01000002">
    <property type="protein sequence ID" value="SPF67719.1"/>
    <property type="molecule type" value="Genomic_DNA"/>
</dbReference>
<evidence type="ECO:0000256" key="2">
    <source>
        <dbReference type="ARBA" id="ARBA00023125"/>
    </source>
</evidence>
<sequence length="137" mass="14863">MQVDDTRPIWVQLVEEFRRRIVTGQWAPESRVPSVRELAQEAGVNPNTVQRALTELDRTGLTATERTAGRFVAAGAGTVEAIRRELAMGAARAYRDDAAAVGLNLDQAVDLLTECWPGAHGAGAGDHDDNQDDSDEH</sequence>
<dbReference type="Gene3D" id="1.10.10.10">
    <property type="entry name" value="Winged helix-like DNA-binding domain superfamily/Winged helix DNA-binding domain"/>
    <property type="match status" value="1"/>
</dbReference>
<feature type="region of interest" description="Disordered" evidence="4">
    <location>
        <begin position="117"/>
        <end position="137"/>
    </location>
</feature>
<evidence type="ECO:0000313" key="7">
    <source>
        <dbReference type="Proteomes" id="UP000265962"/>
    </source>
</evidence>
<evidence type="ECO:0000256" key="1">
    <source>
        <dbReference type="ARBA" id="ARBA00023015"/>
    </source>
</evidence>
<dbReference type="PANTHER" id="PTHR38445:SF6">
    <property type="entry name" value="GNTR-FAMILY TRANSCRIPTIONAL REGULATOR"/>
    <property type="match status" value="1"/>
</dbReference>
<dbReference type="GO" id="GO:0003700">
    <property type="term" value="F:DNA-binding transcription factor activity"/>
    <property type="evidence" value="ECO:0007669"/>
    <property type="project" value="InterPro"/>
</dbReference>
<organism evidence="6 7">
    <name type="scientific">Propionibacterium ruminifibrarum</name>
    <dbReference type="NCBI Taxonomy" id="1962131"/>
    <lineage>
        <taxon>Bacteria</taxon>
        <taxon>Bacillati</taxon>
        <taxon>Actinomycetota</taxon>
        <taxon>Actinomycetes</taxon>
        <taxon>Propionibacteriales</taxon>
        <taxon>Propionibacteriaceae</taxon>
        <taxon>Propionibacterium</taxon>
    </lineage>
</organism>
<dbReference type="PANTHER" id="PTHR38445">
    <property type="entry name" value="HTH-TYPE TRANSCRIPTIONAL REPRESSOR YTRA"/>
    <property type="match status" value="1"/>
</dbReference>
<gene>
    <name evidence="6" type="ORF">PROPJV5_0678</name>
</gene>
<protein>
    <recommendedName>
        <fullName evidence="5">HTH gntR-type domain-containing protein</fullName>
    </recommendedName>
</protein>
<dbReference type="InterPro" id="IPR036390">
    <property type="entry name" value="WH_DNA-bd_sf"/>
</dbReference>
<evidence type="ECO:0000313" key="6">
    <source>
        <dbReference type="EMBL" id="SPF67719.1"/>
    </source>
</evidence>
<dbReference type="InterPro" id="IPR000524">
    <property type="entry name" value="Tscrpt_reg_HTH_GntR"/>
</dbReference>
<reference evidence="7" key="1">
    <citation type="submission" date="2018-02" db="EMBL/GenBank/DDBJ databases">
        <authorList>
            <person name="Hornung B."/>
        </authorList>
    </citation>
    <scope>NUCLEOTIDE SEQUENCE [LARGE SCALE GENOMIC DNA]</scope>
</reference>
<keyword evidence="3" id="KW-0804">Transcription</keyword>
<evidence type="ECO:0000256" key="3">
    <source>
        <dbReference type="ARBA" id="ARBA00023163"/>
    </source>
</evidence>
<dbReference type="InterPro" id="IPR036388">
    <property type="entry name" value="WH-like_DNA-bd_sf"/>
</dbReference>
<name>A0A375I349_9ACTN</name>
<dbReference type="PROSITE" id="PS50949">
    <property type="entry name" value="HTH_GNTR"/>
    <property type="match status" value="1"/>
</dbReference>
<feature type="domain" description="HTH gntR-type" evidence="5">
    <location>
        <begin position="7"/>
        <end position="75"/>
    </location>
</feature>
<keyword evidence="7" id="KW-1185">Reference proteome</keyword>